<organism evidence="2 3">
    <name type="scientific">Polaribacter filamentus</name>
    <dbReference type="NCBI Taxonomy" id="53483"/>
    <lineage>
        <taxon>Bacteria</taxon>
        <taxon>Pseudomonadati</taxon>
        <taxon>Bacteroidota</taxon>
        <taxon>Flavobacteriia</taxon>
        <taxon>Flavobacteriales</taxon>
        <taxon>Flavobacteriaceae</taxon>
    </lineage>
</organism>
<dbReference type="SUPFAM" id="SSF46689">
    <property type="entry name" value="Homeodomain-like"/>
    <property type="match status" value="1"/>
</dbReference>
<name>A0A2S7KKX7_9FLAO</name>
<dbReference type="AlphaFoldDB" id="A0A2S7KKX7"/>
<gene>
    <name evidence="2" type="ORF">BST83_18400</name>
</gene>
<dbReference type="GO" id="GO:0006313">
    <property type="term" value="P:DNA transposition"/>
    <property type="evidence" value="ECO:0007669"/>
    <property type="project" value="InterPro"/>
</dbReference>
<evidence type="ECO:0000256" key="1">
    <source>
        <dbReference type="SAM" id="Coils"/>
    </source>
</evidence>
<dbReference type="InterPro" id="IPR002514">
    <property type="entry name" value="Transposase_8"/>
</dbReference>
<feature type="coiled-coil region" evidence="1">
    <location>
        <begin position="54"/>
        <end position="84"/>
    </location>
</feature>
<comment type="caution">
    <text evidence="2">The sequence shown here is derived from an EMBL/GenBank/DDBJ whole genome shotgun (WGS) entry which is preliminary data.</text>
</comment>
<sequence>MVKKYDNEFKVMIVELLNSGIKTKQVSEDYSLSLSMVGRWKREYKLKSGDFSKKKELTIEAQELKTLRKELKNVTMERDILKKAVSIFSKSDL</sequence>
<dbReference type="InterPro" id="IPR009057">
    <property type="entry name" value="Homeodomain-like_sf"/>
</dbReference>
<dbReference type="GO" id="GO:0004803">
    <property type="term" value="F:transposase activity"/>
    <property type="evidence" value="ECO:0007669"/>
    <property type="project" value="InterPro"/>
</dbReference>
<protein>
    <recommendedName>
        <fullName evidence="4">Transposase</fullName>
    </recommendedName>
</protein>
<reference evidence="2 3" key="1">
    <citation type="submission" date="2016-11" db="EMBL/GenBank/DDBJ databases">
        <title>Trade-off between light-utilization and light-protection in marine flavobacteria.</title>
        <authorList>
            <person name="Kumagai Y."/>
        </authorList>
    </citation>
    <scope>NUCLEOTIDE SEQUENCE [LARGE SCALE GENOMIC DNA]</scope>
    <source>
        <strain evidence="2 3">ATCC 700397</strain>
    </source>
</reference>
<dbReference type="Pfam" id="PF01527">
    <property type="entry name" value="HTH_Tnp_1"/>
    <property type="match status" value="1"/>
</dbReference>
<proteinExistence type="predicted"/>
<accession>A0A2S7KKX7</accession>
<dbReference type="Proteomes" id="UP000239522">
    <property type="component" value="Unassembled WGS sequence"/>
</dbReference>
<evidence type="ECO:0008006" key="4">
    <source>
        <dbReference type="Google" id="ProtNLM"/>
    </source>
</evidence>
<keyword evidence="3" id="KW-1185">Reference proteome</keyword>
<dbReference type="EMBL" id="MQUA01000014">
    <property type="protein sequence ID" value="PQB03279.1"/>
    <property type="molecule type" value="Genomic_DNA"/>
</dbReference>
<evidence type="ECO:0000313" key="2">
    <source>
        <dbReference type="EMBL" id="PQB03279.1"/>
    </source>
</evidence>
<evidence type="ECO:0000313" key="3">
    <source>
        <dbReference type="Proteomes" id="UP000239522"/>
    </source>
</evidence>
<keyword evidence="1" id="KW-0175">Coiled coil</keyword>
<dbReference type="GO" id="GO:0003677">
    <property type="term" value="F:DNA binding"/>
    <property type="evidence" value="ECO:0007669"/>
    <property type="project" value="InterPro"/>
</dbReference>